<evidence type="ECO:0000313" key="2">
    <source>
        <dbReference type="Proteomes" id="UP000232883"/>
    </source>
</evidence>
<gene>
    <name evidence="1" type="ORF">CWM47_16335</name>
</gene>
<protein>
    <submittedName>
        <fullName evidence="1">Uncharacterized protein</fullName>
    </submittedName>
</protein>
<evidence type="ECO:0000313" key="1">
    <source>
        <dbReference type="EMBL" id="AUD03263.1"/>
    </source>
</evidence>
<accession>A0A2K8Z052</accession>
<organism evidence="1 2">
    <name type="scientific">Spirosoma pollinicola</name>
    <dbReference type="NCBI Taxonomy" id="2057025"/>
    <lineage>
        <taxon>Bacteria</taxon>
        <taxon>Pseudomonadati</taxon>
        <taxon>Bacteroidota</taxon>
        <taxon>Cytophagia</taxon>
        <taxon>Cytophagales</taxon>
        <taxon>Cytophagaceae</taxon>
        <taxon>Spirosoma</taxon>
    </lineage>
</organism>
<dbReference type="Proteomes" id="UP000232883">
    <property type="component" value="Chromosome"/>
</dbReference>
<keyword evidence="2" id="KW-1185">Reference proteome</keyword>
<dbReference type="AlphaFoldDB" id="A0A2K8Z052"/>
<name>A0A2K8Z052_9BACT</name>
<proteinExistence type="predicted"/>
<dbReference type="RefSeq" id="WP_100989307.1">
    <property type="nucleotide sequence ID" value="NZ_CP025096.1"/>
</dbReference>
<dbReference type="KEGG" id="spir:CWM47_16335"/>
<sequence length="93" mass="10970">MTEKQVLFQAEGTEVVAFITHRFTIYRYVVAFRKGVRANKRANGIWQKALNAKDDVKYLSYQEKHEYLSELSNELYTFYKGAFQIVATRPLRN</sequence>
<reference evidence="1 2" key="1">
    <citation type="submission" date="2017-11" db="EMBL/GenBank/DDBJ databases">
        <title>Taxonomic description and genome sequences of Spirosoma HA7 sp. nov., isolated from pollen microhabitat of Corylus avellana.</title>
        <authorList>
            <person name="Ambika Manirajan B."/>
            <person name="Suarez C."/>
            <person name="Ratering S."/>
            <person name="Geissler-Plaum R."/>
            <person name="Cardinale M."/>
            <person name="Sylvia S."/>
        </authorList>
    </citation>
    <scope>NUCLEOTIDE SEQUENCE [LARGE SCALE GENOMIC DNA]</scope>
    <source>
        <strain evidence="1 2">HA7</strain>
    </source>
</reference>
<dbReference type="EMBL" id="CP025096">
    <property type="protein sequence ID" value="AUD03263.1"/>
    <property type="molecule type" value="Genomic_DNA"/>
</dbReference>